<accession>A0ACC2PSX4</accession>
<dbReference type="EMBL" id="CM056741">
    <property type="protein sequence ID" value="KAJ8685452.1"/>
    <property type="molecule type" value="Genomic_DNA"/>
</dbReference>
<evidence type="ECO:0000313" key="2">
    <source>
        <dbReference type="Proteomes" id="UP001239111"/>
    </source>
</evidence>
<dbReference type="Proteomes" id="UP001239111">
    <property type="component" value="Chromosome 1"/>
</dbReference>
<comment type="caution">
    <text evidence="1">The sequence shown here is derived from an EMBL/GenBank/DDBJ whole genome shotgun (WGS) entry which is preliminary data.</text>
</comment>
<keyword evidence="2" id="KW-1185">Reference proteome</keyword>
<organism evidence="1 2">
    <name type="scientific">Eretmocerus hayati</name>
    <dbReference type="NCBI Taxonomy" id="131215"/>
    <lineage>
        <taxon>Eukaryota</taxon>
        <taxon>Metazoa</taxon>
        <taxon>Ecdysozoa</taxon>
        <taxon>Arthropoda</taxon>
        <taxon>Hexapoda</taxon>
        <taxon>Insecta</taxon>
        <taxon>Pterygota</taxon>
        <taxon>Neoptera</taxon>
        <taxon>Endopterygota</taxon>
        <taxon>Hymenoptera</taxon>
        <taxon>Apocrita</taxon>
        <taxon>Proctotrupomorpha</taxon>
        <taxon>Chalcidoidea</taxon>
        <taxon>Aphelinidae</taxon>
        <taxon>Aphelininae</taxon>
        <taxon>Eretmocerus</taxon>
    </lineage>
</organism>
<reference evidence="1" key="1">
    <citation type="submission" date="2023-04" db="EMBL/GenBank/DDBJ databases">
        <title>A chromosome-level genome assembly of the parasitoid wasp Eretmocerus hayati.</title>
        <authorList>
            <person name="Zhong Y."/>
            <person name="Liu S."/>
            <person name="Liu Y."/>
        </authorList>
    </citation>
    <scope>NUCLEOTIDE SEQUENCE</scope>
    <source>
        <strain evidence="1">ZJU_SS_LIU_2023</strain>
    </source>
</reference>
<sequence length="162" mass="18611">MVGYQGQGPKIPQKLLTIPGASVSIKSERHQPNFRVHTPGFQKRTGIKAFSKRHTGAKIINKSSKRHEGPKNRHQRSLKTPHWAQSLHKLFQTPQEAQNHHQKSFNTPSWAQDHRHLDGTSRSSSRKSLKTSPWAQNHLTAHRDHRRENLSKRHHGPKIIVV</sequence>
<protein>
    <submittedName>
        <fullName evidence="1">Uncharacterized protein</fullName>
    </submittedName>
</protein>
<name>A0ACC2PSX4_9HYME</name>
<proteinExistence type="predicted"/>
<gene>
    <name evidence="1" type="ORF">QAD02_021245</name>
</gene>
<evidence type="ECO:0000313" key="1">
    <source>
        <dbReference type="EMBL" id="KAJ8685452.1"/>
    </source>
</evidence>